<protein>
    <submittedName>
        <fullName evidence="1">Uncharacterized protein</fullName>
    </submittedName>
</protein>
<organism evidence="1 2">
    <name type="scientific">Bacillus thuringiensis serovar pingluonsis</name>
    <dbReference type="NCBI Taxonomy" id="180881"/>
    <lineage>
        <taxon>Bacteria</taxon>
        <taxon>Bacillati</taxon>
        <taxon>Bacillota</taxon>
        <taxon>Bacilli</taxon>
        <taxon>Bacillales</taxon>
        <taxon>Bacillaceae</taxon>
        <taxon>Bacillus</taxon>
        <taxon>Bacillus cereus group</taxon>
    </lineage>
</organism>
<dbReference type="EMBL" id="NFDL01000085">
    <property type="protein sequence ID" value="OTY39594.1"/>
    <property type="molecule type" value="Genomic_DNA"/>
</dbReference>
<comment type="caution">
    <text evidence="1">The sequence shown here is derived from an EMBL/GenBank/DDBJ whole genome shotgun (WGS) entry which is preliminary data.</text>
</comment>
<gene>
    <name evidence="1" type="ORF">BK742_21530</name>
</gene>
<evidence type="ECO:0000313" key="2">
    <source>
        <dbReference type="Proteomes" id="UP000195089"/>
    </source>
</evidence>
<accession>A0A243B532</accession>
<dbReference type="Proteomes" id="UP000195089">
    <property type="component" value="Unassembled WGS sequence"/>
</dbReference>
<dbReference type="AlphaFoldDB" id="A0A243B532"/>
<name>A0A243B532_BACTU</name>
<sequence>MNALLAWLVFCAGTKWLVFLYSISSYNLLYQVIKELHSASFLKACGYTKPQFISHIPWPTALHKFEKEEVF</sequence>
<proteinExistence type="predicted"/>
<reference evidence="1 2" key="1">
    <citation type="submission" date="2016-10" db="EMBL/GenBank/DDBJ databases">
        <title>Comparative genomics of Bacillus thuringiensis reveals a path to pathogens against multiple invertebrate hosts.</title>
        <authorList>
            <person name="Zheng J."/>
            <person name="Gao Q."/>
            <person name="Liu H."/>
            <person name="Peng D."/>
            <person name="Ruan L."/>
            <person name="Sun M."/>
        </authorList>
    </citation>
    <scope>NUCLEOTIDE SEQUENCE [LARGE SCALE GENOMIC DNA]</scope>
    <source>
        <strain evidence="1">BGSC 4BX1</strain>
    </source>
</reference>
<evidence type="ECO:0000313" key="1">
    <source>
        <dbReference type="EMBL" id="OTY39594.1"/>
    </source>
</evidence>